<dbReference type="AlphaFoldDB" id="A3ZMP4"/>
<reference evidence="1 2" key="1">
    <citation type="submission" date="2006-02" db="EMBL/GenBank/DDBJ databases">
        <authorList>
            <person name="Amann R."/>
            <person name="Ferriera S."/>
            <person name="Johnson J."/>
            <person name="Kravitz S."/>
            <person name="Halpern A."/>
            <person name="Remington K."/>
            <person name="Beeson K."/>
            <person name="Tran B."/>
            <person name="Rogers Y.-H."/>
            <person name="Friedman R."/>
            <person name="Venter J.C."/>
        </authorList>
    </citation>
    <scope>NUCLEOTIDE SEQUENCE [LARGE SCALE GENOMIC DNA]</scope>
    <source>
        <strain evidence="1 2">DSM 3645</strain>
    </source>
</reference>
<dbReference type="RefSeq" id="WP_002650059.1">
    <property type="nucleotide sequence ID" value="NZ_AANZ01000002.1"/>
</dbReference>
<dbReference type="STRING" id="314230.DSM3645_00845"/>
<dbReference type="Proteomes" id="UP000004358">
    <property type="component" value="Unassembled WGS sequence"/>
</dbReference>
<evidence type="ECO:0000313" key="1">
    <source>
        <dbReference type="EMBL" id="EAQ82217.1"/>
    </source>
</evidence>
<comment type="caution">
    <text evidence="1">The sequence shown here is derived from an EMBL/GenBank/DDBJ whole genome shotgun (WGS) entry which is preliminary data.</text>
</comment>
<name>A3ZMP4_9BACT</name>
<protein>
    <recommendedName>
        <fullName evidence="3">Carboxypeptidase regulatory-like domain-containing protein</fullName>
    </recommendedName>
</protein>
<dbReference type="HOGENOM" id="CLU_113730_0_0_0"/>
<evidence type="ECO:0000313" key="2">
    <source>
        <dbReference type="Proteomes" id="UP000004358"/>
    </source>
</evidence>
<proteinExistence type="predicted"/>
<evidence type="ECO:0008006" key="3">
    <source>
        <dbReference type="Google" id="ProtNLM"/>
    </source>
</evidence>
<dbReference type="OrthoDB" id="285058at2"/>
<organism evidence="1 2">
    <name type="scientific">Blastopirellula marina DSM 3645</name>
    <dbReference type="NCBI Taxonomy" id="314230"/>
    <lineage>
        <taxon>Bacteria</taxon>
        <taxon>Pseudomonadati</taxon>
        <taxon>Planctomycetota</taxon>
        <taxon>Planctomycetia</taxon>
        <taxon>Pirellulales</taxon>
        <taxon>Pirellulaceae</taxon>
        <taxon>Blastopirellula</taxon>
    </lineage>
</organism>
<dbReference type="PROSITE" id="PS51257">
    <property type="entry name" value="PROKAR_LIPOPROTEIN"/>
    <property type="match status" value="1"/>
</dbReference>
<accession>A3ZMP4</accession>
<gene>
    <name evidence="1" type="ORF">DSM3645_00845</name>
</gene>
<sequence length="150" mass="16242">MNCKDLLALSLMTTALWSFGCGKKEHEYFAKPTVQVAGTVTVDGQPPGSPIVIECQSVGDDDLEHPSVTQALTSEDGRFALSTYVEGDGAPPGSYALTFYWGKLNQMSVGFSGPDRLKNRYNKPEKSPVKLTLTADQEPVDLGEIKLTTK</sequence>
<dbReference type="EMBL" id="AANZ01000002">
    <property type="protein sequence ID" value="EAQ82217.1"/>
    <property type="molecule type" value="Genomic_DNA"/>
</dbReference>